<evidence type="ECO:0000313" key="1">
    <source>
        <dbReference type="EMBL" id="UCR81093.1"/>
    </source>
</evidence>
<evidence type="ECO:0008006" key="3">
    <source>
        <dbReference type="Google" id="ProtNLM"/>
    </source>
</evidence>
<evidence type="ECO:0000313" key="2">
    <source>
        <dbReference type="Proteomes" id="UP000827977"/>
    </source>
</evidence>
<proteinExistence type="predicted"/>
<name>A0AAE8Y4P9_9CAUD</name>
<accession>A0AAE8Y4P9</accession>
<reference evidence="1" key="1">
    <citation type="submission" date="2021-08" db="EMBL/GenBank/DDBJ databases">
        <title>In vitro characterization and in vivo efficacy assessment in Galleria mellonella larvae of newly isolated bacteriophages against Escherichia coli K1.</title>
        <authorList>
            <person name="Antoine C."/>
            <person name="Laforet F."/>
            <person name="Blasdel-Reuter B."/>
            <person name="Fall A."/>
            <person name="Duprez J.-N."/>
            <person name="Mainil J."/>
            <person name="Delcenserie V."/>
            <person name="Thiry D."/>
        </authorList>
    </citation>
    <scope>NUCLEOTIDE SEQUENCE</scope>
</reference>
<protein>
    <recommendedName>
        <fullName evidence="3">DUF2591 domain-containing protein</fullName>
    </recommendedName>
</protein>
<dbReference type="InterPro" id="IPR019701">
    <property type="entry name" value="Phage_P22_NinX"/>
</dbReference>
<dbReference type="Pfam" id="PF10765">
    <property type="entry name" value="Phage_P22_NinX"/>
    <property type="match status" value="1"/>
</dbReference>
<sequence length="104" mass="11749">MKYENLTDIEINARVSRALWGDVSRGHQMELASGAVDYCNRIEDAWPIIEENNISLILDNPTMPCATSNARDLFNDDDTEVGVAYDKPLRAAMIVFLEMQEKAQ</sequence>
<keyword evidence="2" id="KW-1185">Reference proteome</keyword>
<dbReference type="EMBL" id="MZ997838">
    <property type="protein sequence ID" value="UCR81093.1"/>
    <property type="molecule type" value="Genomic_DNA"/>
</dbReference>
<organism evidence="1 2">
    <name type="scientific">Escherichia phage ULINTec2</name>
    <dbReference type="NCBI Taxonomy" id="2876728"/>
    <lineage>
        <taxon>Viruses</taxon>
        <taxon>Duplodnaviria</taxon>
        <taxon>Heunggongvirae</taxon>
        <taxon>Uroviricota</taxon>
        <taxon>Caudoviricetes</taxon>
        <taxon>Sarkviridae</taxon>
        <taxon>Guernseyvirinae</taxon>
        <taxon>Kagunavirus</taxon>
        <taxon>Kagunavirus ULINTec2</taxon>
    </lineage>
</organism>
<dbReference type="Proteomes" id="UP000827977">
    <property type="component" value="Segment"/>
</dbReference>